<dbReference type="EMBL" id="VJMF01000073">
    <property type="protein sequence ID" value="TRL30342.1"/>
    <property type="molecule type" value="Genomic_DNA"/>
</dbReference>
<dbReference type="InterPro" id="IPR008651">
    <property type="entry name" value="Uncharacterised_HicB"/>
</dbReference>
<dbReference type="Proteomes" id="UP000316781">
    <property type="component" value="Unassembled WGS sequence"/>
</dbReference>
<dbReference type="RefSeq" id="WP_051949329.1">
    <property type="nucleotide sequence ID" value="NZ_VJMF01000073.1"/>
</dbReference>
<name>A0A549SL50_METSR</name>
<sequence>MILKHDGYIAEVSYEDGDALMNGVVVNARATLHFAGRDIDELRSAFAETIADYRDWCKARDVEPEKPYSGTLSLRIPPELHKRIAEQAAKAGESINQFIAERLAEVA</sequence>
<dbReference type="InterPro" id="IPR013321">
    <property type="entry name" value="Arc_rbn_hlx_hlx"/>
</dbReference>
<gene>
    <name evidence="1" type="ORF">FM996_17375</name>
</gene>
<reference evidence="1 2" key="1">
    <citation type="submission" date="2019-07" db="EMBL/GenBank/DDBJ databases">
        <title>Ln-dependent methylotrophs.</title>
        <authorList>
            <person name="Tani A."/>
        </authorList>
    </citation>
    <scope>NUCLEOTIDE SEQUENCE [LARGE SCALE GENOMIC DNA]</scope>
    <source>
        <strain evidence="1 2">SM89A</strain>
    </source>
</reference>
<dbReference type="SUPFAM" id="SSF47598">
    <property type="entry name" value="Ribbon-helix-helix"/>
    <property type="match status" value="1"/>
</dbReference>
<dbReference type="GO" id="GO:0006355">
    <property type="term" value="P:regulation of DNA-templated transcription"/>
    <property type="evidence" value="ECO:0007669"/>
    <property type="project" value="InterPro"/>
</dbReference>
<dbReference type="Gene3D" id="1.10.1220.10">
    <property type="entry name" value="Met repressor-like"/>
    <property type="match status" value="1"/>
</dbReference>
<evidence type="ECO:0000313" key="1">
    <source>
        <dbReference type="EMBL" id="TRL30342.1"/>
    </source>
</evidence>
<proteinExistence type="predicted"/>
<evidence type="ECO:0000313" key="2">
    <source>
        <dbReference type="Proteomes" id="UP000316781"/>
    </source>
</evidence>
<dbReference type="InterPro" id="IPR010985">
    <property type="entry name" value="Ribbon_hlx_hlx"/>
</dbReference>
<comment type="caution">
    <text evidence="1">The sequence shown here is derived from an EMBL/GenBank/DDBJ whole genome shotgun (WGS) entry which is preliminary data.</text>
</comment>
<accession>A0A549SL50</accession>
<dbReference type="NCBIfam" id="NF041551">
    <property type="entry name" value="YlcI_YnfO_N"/>
    <property type="match status" value="1"/>
</dbReference>
<organism evidence="1 2">
    <name type="scientific">Methylosinus sporium</name>
    <dbReference type="NCBI Taxonomy" id="428"/>
    <lineage>
        <taxon>Bacteria</taxon>
        <taxon>Pseudomonadati</taxon>
        <taxon>Pseudomonadota</taxon>
        <taxon>Alphaproteobacteria</taxon>
        <taxon>Hyphomicrobiales</taxon>
        <taxon>Methylocystaceae</taxon>
        <taxon>Methylosinus</taxon>
    </lineage>
</organism>
<dbReference type="Pfam" id="PF05534">
    <property type="entry name" value="HicB"/>
    <property type="match status" value="1"/>
</dbReference>
<protein>
    <submittedName>
        <fullName evidence="1">Type II toxin-antitoxin system HicB family antitoxin</fullName>
    </submittedName>
</protein>
<dbReference type="AlphaFoldDB" id="A0A549SL50"/>